<dbReference type="AlphaFoldDB" id="A0A1A8XGF6"/>
<evidence type="ECO:0008006" key="4">
    <source>
        <dbReference type="Google" id="ProtNLM"/>
    </source>
</evidence>
<accession>A0A1A8XGF6</accession>
<dbReference type="Proteomes" id="UP000199169">
    <property type="component" value="Unassembled WGS sequence"/>
</dbReference>
<reference evidence="2 3" key="1">
    <citation type="submission" date="2016-06" db="EMBL/GenBank/DDBJ databases">
        <authorList>
            <person name="Kjaerup R.B."/>
            <person name="Dalgaard T.S."/>
            <person name="Juul-Madsen H.R."/>
        </authorList>
    </citation>
    <scope>NUCLEOTIDE SEQUENCE [LARGE SCALE GENOMIC DNA]</scope>
    <source>
        <strain evidence="2">3</strain>
    </source>
</reference>
<evidence type="ECO:0000313" key="3">
    <source>
        <dbReference type="Proteomes" id="UP000199169"/>
    </source>
</evidence>
<feature type="compositionally biased region" description="Low complexity" evidence="1">
    <location>
        <begin position="1"/>
        <end position="17"/>
    </location>
</feature>
<feature type="region of interest" description="Disordered" evidence="1">
    <location>
        <begin position="1"/>
        <end position="25"/>
    </location>
</feature>
<dbReference type="RefSeq" id="WP_245754413.1">
    <property type="nucleotide sequence ID" value="NZ_FLQX01000035.1"/>
</dbReference>
<name>A0A1A8XGF6_9PROT</name>
<dbReference type="EMBL" id="FLQX01000035">
    <property type="protein sequence ID" value="SBT04264.1"/>
    <property type="molecule type" value="Genomic_DNA"/>
</dbReference>
<gene>
    <name evidence="2" type="ORF">ACCAA_130178</name>
</gene>
<sequence>MATFAAPPVMAQAPAPARTDVPSPWEAPEPWRTDRFYFQTSVATVHFNPDPEHNNSQHLINLEWRLKESWLDGQWLVGAAFFDNSYSQNSQYVYGGLLWRPIEKAQPFYLKLTAGVVHGYTGEYQDKIPYNSTGYAPGIVPSMGYCYNRVCSELVLFGGAGMMLTIGLTLP</sequence>
<evidence type="ECO:0000256" key="1">
    <source>
        <dbReference type="SAM" id="MobiDB-lite"/>
    </source>
</evidence>
<dbReference type="STRING" id="1860102.ACCAA_130178"/>
<organism evidence="2 3">
    <name type="scientific">Candidatus Accumulibacter aalborgensis</name>
    <dbReference type="NCBI Taxonomy" id="1860102"/>
    <lineage>
        <taxon>Bacteria</taxon>
        <taxon>Pseudomonadati</taxon>
        <taxon>Pseudomonadota</taxon>
        <taxon>Betaproteobacteria</taxon>
        <taxon>Candidatus Accumulibacter</taxon>
    </lineage>
</organism>
<keyword evidence="3" id="KW-1185">Reference proteome</keyword>
<proteinExistence type="predicted"/>
<protein>
    <recommendedName>
        <fullName evidence="4">Sn-glycerol-3-phosphate transporter</fullName>
    </recommendedName>
</protein>
<evidence type="ECO:0000313" key="2">
    <source>
        <dbReference type="EMBL" id="SBT04264.1"/>
    </source>
</evidence>